<evidence type="ECO:0000256" key="3">
    <source>
        <dbReference type="ARBA" id="ARBA00022989"/>
    </source>
</evidence>
<feature type="transmembrane region" description="Helical" evidence="5">
    <location>
        <begin position="203"/>
        <end position="221"/>
    </location>
</feature>
<feature type="domain" description="ABC-2 type transporter transmembrane" evidence="6">
    <location>
        <begin position="51"/>
        <end position="247"/>
    </location>
</feature>
<proteinExistence type="predicted"/>
<evidence type="ECO:0000313" key="8">
    <source>
        <dbReference type="Proteomes" id="UP000663088"/>
    </source>
</evidence>
<dbReference type="PANTHER" id="PTHR43229">
    <property type="entry name" value="NODULATION PROTEIN J"/>
    <property type="match status" value="1"/>
</dbReference>
<dbReference type="InterPro" id="IPR013525">
    <property type="entry name" value="ABC2_TM"/>
</dbReference>
<name>A0ABX7PVK4_9BACT</name>
<dbReference type="Proteomes" id="UP000663088">
    <property type="component" value="Chromosome"/>
</dbReference>
<feature type="transmembrane region" description="Helical" evidence="5">
    <location>
        <begin position="89"/>
        <end position="112"/>
    </location>
</feature>
<comment type="subcellular location">
    <subcellularLocation>
        <location evidence="1">Membrane</location>
        <topology evidence="1">Multi-pass membrane protein</topology>
    </subcellularLocation>
</comment>
<reference evidence="7 8" key="1">
    <citation type="submission" date="2020-12" db="EMBL/GenBank/DDBJ databases">
        <authorList>
            <person name="Awala S.I."/>
            <person name="Gwak J.-H."/>
            <person name="Kim S.-J."/>
            <person name="Rhee S.-K."/>
        </authorList>
    </citation>
    <scope>NUCLEOTIDE SEQUENCE [LARGE SCALE GENOMIC DNA]</scope>
    <source>
        <strain evidence="7 8">IT5</strain>
    </source>
</reference>
<feature type="transmembrane region" description="Helical" evidence="5">
    <location>
        <begin position="257"/>
        <end position="275"/>
    </location>
</feature>
<feature type="transmembrane region" description="Helical" evidence="5">
    <location>
        <begin position="174"/>
        <end position="196"/>
    </location>
</feature>
<dbReference type="InterPro" id="IPR051784">
    <property type="entry name" value="Nod_factor_ABC_transporter"/>
</dbReference>
<feature type="transmembrane region" description="Helical" evidence="5">
    <location>
        <begin position="58"/>
        <end position="77"/>
    </location>
</feature>
<sequence>MRLFGNLSKKVWKSFLFNWLENNPKAIFFSTMNKERILGLFLRYTYIYRRSWIRILEFIFWPVMDLLVWGYLTLYLSGSSNNLSGPFQFLIGAMILWDVLYRTQLGITVSFLEDVWSKNLINLFVSPITIEEFFAATILVGVIKSLIILGLLGAIAAFLYHFNLMQLGSYILPLLGNLFLMGSACGILTISLLIRWGQAAESLAWAIPILFQPFAAVFYPLEVLPSSIRPFSFLIPATHVFEGLRSGLQGNYDYNHLLWATFLNLCYLTLSYLLFKFFFSIAKEKGLLVKLGTQ</sequence>
<dbReference type="PIRSF" id="PIRSF006648">
    <property type="entry name" value="DrrB"/>
    <property type="match status" value="1"/>
</dbReference>
<keyword evidence="8" id="KW-1185">Reference proteome</keyword>
<accession>A0ABX7PVK4</accession>
<keyword evidence="2 5" id="KW-0812">Transmembrane</keyword>
<keyword evidence="3 5" id="KW-1133">Transmembrane helix</keyword>
<evidence type="ECO:0000256" key="2">
    <source>
        <dbReference type="ARBA" id="ARBA00022692"/>
    </source>
</evidence>
<evidence type="ECO:0000256" key="5">
    <source>
        <dbReference type="SAM" id="Phobius"/>
    </source>
</evidence>
<organism evidence="7 8">
    <name type="scientific">Candidatus Methylacidiphilum infernorum</name>
    <dbReference type="NCBI Taxonomy" id="511746"/>
    <lineage>
        <taxon>Bacteria</taxon>
        <taxon>Pseudomonadati</taxon>
        <taxon>Verrucomicrobiota</taxon>
        <taxon>Methylacidiphilae</taxon>
        <taxon>Methylacidiphilales</taxon>
        <taxon>Methylacidiphilaceae</taxon>
        <taxon>Methylacidiphilum (ex Ratnadevi et al. 2023)</taxon>
    </lineage>
</organism>
<dbReference type="Pfam" id="PF01061">
    <property type="entry name" value="ABC2_membrane"/>
    <property type="match status" value="1"/>
</dbReference>
<evidence type="ECO:0000256" key="4">
    <source>
        <dbReference type="ARBA" id="ARBA00023136"/>
    </source>
</evidence>
<evidence type="ECO:0000256" key="1">
    <source>
        <dbReference type="ARBA" id="ARBA00004141"/>
    </source>
</evidence>
<feature type="transmembrane region" description="Helical" evidence="5">
    <location>
        <begin position="133"/>
        <end position="162"/>
    </location>
</feature>
<protein>
    <submittedName>
        <fullName evidence="7">ABC transporter permease</fullName>
    </submittedName>
</protein>
<evidence type="ECO:0000259" key="6">
    <source>
        <dbReference type="Pfam" id="PF01061"/>
    </source>
</evidence>
<keyword evidence="4 5" id="KW-0472">Membrane</keyword>
<gene>
    <name evidence="7" type="ORF">EM20IM_01245</name>
</gene>
<dbReference type="PANTHER" id="PTHR43229:SF2">
    <property type="entry name" value="NODULATION PROTEIN J"/>
    <property type="match status" value="1"/>
</dbReference>
<dbReference type="InterPro" id="IPR000412">
    <property type="entry name" value="ABC_2_transport"/>
</dbReference>
<dbReference type="EMBL" id="CP065956">
    <property type="protein sequence ID" value="QSR87021.1"/>
    <property type="molecule type" value="Genomic_DNA"/>
</dbReference>
<evidence type="ECO:0000313" key="7">
    <source>
        <dbReference type="EMBL" id="QSR87021.1"/>
    </source>
</evidence>